<dbReference type="PANTHER" id="PTHR30386:SF26">
    <property type="entry name" value="TRANSPORT PROTEIN COMB"/>
    <property type="match status" value="1"/>
</dbReference>
<evidence type="ECO:0000256" key="2">
    <source>
        <dbReference type="ARBA" id="ARBA00022692"/>
    </source>
</evidence>
<dbReference type="InterPro" id="IPR050739">
    <property type="entry name" value="MFP"/>
</dbReference>
<dbReference type="AlphaFoldDB" id="F4LKC0"/>
<keyword evidence="5" id="KW-0175">Coiled coil</keyword>
<feature type="transmembrane region" description="Helical" evidence="6">
    <location>
        <begin position="20"/>
        <end position="47"/>
    </location>
</feature>
<dbReference type="InterPro" id="IPR058982">
    <property type="entry name" value="Beta-barrel_AprE"/>
</dbReference>
<feature type="domain" description="AprE-like beta-barrel" evidence="7">
    <location>
        <begin position="279"/>
        <end position="366"/>
    </location>
</feature>
<dbReference type="PANTHER" id="PTHR30386">
    <property type="entry name" value="MEMBRANE FUSION SUBUNIT OF EMRAB-TOLC MULTIDRUG EFFLUX PUMP"/>
    <property type="match status" value="1"/>
</dbReference>
<evidence type="ECO:0000256" key="3">
    <source>
        <dbReference type="ARBA" id="ARBA00022989"/>
    </source>
</evidence>
<proteinExistence type="predicted"/>
<evidence type="ECO:0000256" key="5">
    <source>
        <dbReference type="SAM" id="Coils"/>
    </source>
</evidence>
<comment type="subcellular location">
    <subcellularLocation>
        <location evidence="1">Membrane</location>
        <topology evidence="1">Single-pass membrane protein</topology>
    </subcellularLocation>
</comment>
<keyword evidence="4 6" id="KW-0472">Membrane</keyword>
<dbReference type="Proteomes" id="UP000006546">
    <property type="component" value="Chromosome"/>
</dbReference>
<dbReference type="STRING" id="906968.Trebr_1062"/>
<evidence type="ECO:0000256" key="6">
    <source>
        <dbReference type="SAM" id="Phobius"/>
    </source>
</evidence>
<sequence length="383" mass="43221">MKKLPTYSEQKLQHSAEYILQINSFSGTAIIILIAFIIATAIMCICFGKIDDVVRASGIIRPAINISQIKNITAGEIEQIYYSPGQYVEAGTILVKLNQDTLSAQKSAAAAHYTDTQSKLNGLEKLRQSYFAEKNLIPEGNKVAHTRFESYQAECNLLETKKNLAYLLYSEEIKLPASGTTPVKIRNLEYEHKQICDTLAVYKNQFLEEITAEISNMELTETQLKQQLEQIEISLRNTILVSPMAGFIQEISSLNAGDFIFADQKILNIIPNSNSDFRIELRIPAKDAGKLRKNMKVKLRFPAFPYYEFKGAEGTIQTIDPDAQASSSGTLFFTVLTDVDTYELTDRKGIIYPLRVGLEVDARIVMETKPIWYFLLKKMDILI</sequence>
<evidence type="ECO:0000256" key="4">
    <source>
        <dbReference type="ARBA" id="ARBA00023136"/>
    </source>
</evidence>
<dbReference type="EMBL" id="CP002696">
    <property type="protein sequence ID" value="AEE16494.1"/>
    <property type="molecule type" value="Genomic_DNA"/>
</dbReference>
<evidence type="ECO:0000256" key="1">
    <source>
        <dbReference type="ARBA" id="ARBA00004167"/>
    </source>
</evidence>
<dbReference type="Gene3D" id="2.40.30.170">
    <property type="match status" value="1"/>
</dbReference>
<keyword evidence="3 6" id="KW-1133">Transmembrane helix</keyword>
<name>F4LKC0_TREBD</name>
<dbReference type="PRINTS" id="PR01490">
    <property type="entry name" value="RTXTOXIND"/>
</dbReference>
<keyword evidence="9" id="KW-1185">Reference proteome</keyword>
<reference evidence="9" key="1">
    <citation type="submission" date="2011-04" db="EMBL/GenBank/DDBJ databases">
        <title>The complete genome of Treponema brennaborense DSM 12168.</title>
        <authorList>
            <person name="Lucas S."/>
            <person name="Han J."/>
            <person name="Lapidus A."/>
            <person name="Bruce D."/>
            <person name="Goodwin L."/>
            <person name="Pitluck S."/>
            <person name="Peters L."/>
            <person name="Kyrpides N."/>
            <person name="Mavromatis K."/>
            <person name="Ivanova N."/>
            <person name="Mikhailova N."/>
            <person name="Pagani I."/>
            <person name="Teshima H."/>
            <person name="Detter J.C."/>
            <person name="Tapia R."/>
            <person name="Han C."/>
            <person name="Land M."/>
            <person name="Hauser L."/>
            <person name="Markowitz V."/>
            <person name="Cheng J.-F."/>
            <person name="Hugenholtz P."/>
            <person name="Woyke T."/>
            <person name="Wu D."/>
            <person name="Gronow S."/>
            <person name="Wellnitz S."/>
            <person name="Brambilla E."/>
            <person name="Klenk H.-P."/>
            <person name="Eisen J.A."/>
        </authorList>
    </citation>
    <scope>NUCLEOTIDE SEQUENCE [LARGE SCALE GENOMIC DNA]</scope>
    <source>
        <strain evidence="9">DSM 12168 / CIP 105900 / DD5/3</strain>
    </source>
</reference>
<dbReference type="eggNOG" id="COG0845">
    <property type="taxonomic scope" value="Bacteria"/>
</dbReference>
<evidence type="ECO:0000313" key="8">
    <source>
        <dbReference type="EMBL" id="AEE16494.1"/>
    </source>
</evidence>
<dbReference type="GO" id="GO:0016020">
    <property type="term" value="C:membrane"/>
    <property type="evidence" value="ECO:0007669"/>
    <property type="project" value="UniProtKB-SubCell"/>
</dbReference>
<feature type="coiled-coil region" evidence="5">
    <location>
        <begin position="207"/>
        <end position="234"/>
    </location>
</feature>
<dbReference type="HOGENOM" id="CLU_023976_7_1_12"/>
<dbReference type="RefSeq" id="WP_013758203.1">
    <property type="nucleotide sequence ID" value="NC_015500.1"/>
</dbReference>
<evidence type="ECO:0000313" key="9">
    <source>
        <dbReference type="Proteomes" id="UP000006546"/>
    </source>
</evidence>
<organism evidence="8 9">
    <name type="scientific">Treponema brennaborense (strain DSM 12168 / CIP 105900 / DD5/3)</name>
    <dbReference type="NCBI Taxonomy" id="906968"/>
    <lineage>
        <taxon>Bacteria</taxon>
        <taxon>Pseudomonadati</taxon>
        <taxon>Spirochaetota</taxon>
        <taxon>Spirochaetia</taxon>
        <taxon>Spirochaetales</taxon>
        <taxon>Treponemataceae</taxon>
        <taxon>Treponema</taxon>
    </lineage>
</organism>
<dbReference type="SUPFAM" id="SSF111369">
    <property type="entry name" value="HlyD-like secretion proteins"/>
    <property type="match status" value="1"/>
</dbReference>
<dbReference type="Gene3D" id="1.10.287.470">
    <property type="entry name" value="Helix hairpin bin"/>
    <property type="match status" value="1"/>
</dbReference>
<keyword evidence="2 6" id="KW-0812">Transmembrane</keyword>
<evidence type="ECO:0000259" key="7">
    <source>
        <dbReference type="Pfam" id="PF26002"/>
    </source>
</evidence>
<accession>F4LKC0</accession>
<dbReference type="KEGG" id="tbe:Trebr_1062"/>
<dbReference type="Gene3D" id="2.40.50.100">
    <property type="match status" value="1"/>
</dbReference>
<protein>
    <submittedName>
        <fullName evidence="8">Secretion protein HlyD family protein</fullName>
    </submittedName>
</protein>
<dbReference type="Pfam" id="PF26002">
    <property type="entry name" value="Beta-barrel_AprE"/>
    <property type="match status" value="1"/>
</dbReference>
<gene>
    <name evidence="8" type="ordered locus">Trebr_1062</name>
</gene>